<dbReference type="GeneID" id="31010333"/>
<dbReference type="RefSeq" id="XP_020135086.1">
    <property type="nucleotide sequence ID" value="XM_020270074.1"/>
</dbReference>
<evidence type="ECO:0000313" key="3">
    <source>
        <dbReference type="EMBL" id="OJD40243.1"/>
    </source>
</evidence>
<dbReference type="EMBL" id="MNUE01000001">
    <property type="protein sequence ID" value="OJD40243.1"/>
    <property type="molecule type" value="Genomic_DNA"/>
</dbReference>
<keyword evidence="4" id="KW-1185">Reference proteome</keyword>
<accession>A0A1J9S5K2</accession>
<protein>
    <submittedName>
        <fullName evidence="3">Uncharacterized protein</fullName>
    </submittedName>
</protein>
<comment type="caution">
    <text evidence="3">The sequence shown here is derived from an EMBL/GenBank/DDBJ whole genome shotgun (WGS) entry which is preliminary data.</text>
</comment>
<feature type="chain" id="PRO_5012114333" evidence="2">
    <location>
        <begin position="27"/>
        <end position="562"/>
    </location>
</feature>
<dbReference type="Proteomes" id="UP000183809">
    <property type="component" value="Unassembled WGS sequence"/>
</dbReference>
<reference evidence="3 4" key="1">
    <citation type="submission" date="2016-10" db="EMBL/GenBank/DDBJ databases">
        <title>Proteomics and genomics reveal pathogen-plant mechanisms compatible with a hemibiotrophic lifestyle of Diplodia corticola.</title>
        <authorList>
            <person name="Fernandes I."/>
            <person name="De Jonge R."/>
            <person name="Van De Peer Y."/>
            <person name="Devreese B."/>
            <person name="Alves A."/>
            <person name="Esteves A.C."/>
        </authorList>
    </citation>
    <scope>NUCLEOTIDE SEQUENCE [LARGE SCALE GENOMIC DNA]</scope>
    <source>
        <strain evidence="3 4">CBS 112549</strain>
    </source>
</reference>
<keyword evidence="2" id="KW-0732">Signal</keyword>
<evidence type="ECO:0000313" key="4">
    <source>
        <dbReference type="Proteomes" id="UP000183809"/>
    </source>
</evidence>
<organism evidence="3 4">
    <name type="scientific">Diplodia corticola</name>
    <dbReference type="NCBI Taxonomy" id="236234"/>
    <lineage>
        <taxon>Eukaryota</taxon>
        <taxon>Fungi</taxon>
        <taxon>Dikarya</taxon>
        <taxon>Ascomycota</taxon>
        <taxon>Pezizomycotina</taxon>
        <taxon>Dothideomycetes</taxon>
        <taxon>Dothideomycetes incertae sedis</taxon>
        <taxon>Botryosphaeriales</taxon>
        <taxon>Botryosphaeriaceae</taxon>
        <taxon>Diplodia</taxon>
    </lineage>
</organism>
<feature type="compositionally biased region" description="Low complexity" evidence="1">
    <location>
        <begin position="489"/>
        <end position="535"/>
    </location>
</feature>
<feature type="signal peptide" evidence="2">
    <location>
        <begin position="1"/>
        <end position="26"/>
    </location>
</feature>
<dbReference type="OrthoDB" id="10623559at2759"/>
<sequence length="562" mass="57296">MRSLSHPLAYVAMLLLLLFGVQVAHAGDAEGPTDVCLSAYEPGCAWPAHEYTNVPCCPADRPVCTTVMGHTGCFSLDEVEGGDVVARDGGYPYSTITLDFGNSGTLSAGIPSSVTTLSDSYAPSITAPASDPSSSLLATLDTASSFETVSSAMVSYGPGEILDSSNSFSSQSIFTDPTPLATLPLPTVTVHVTTLTVGVNTQHHSVITSSATRTVEPFVHSWTSAPASDPVFMAYTDTDWYGPITARTTPVASPVAREFTIADDNVDAITFHPLSPVTDGSGLIPSSHSDASLAARELTSISIAEGDVTTITVKNAQSTYPLALITNSAALIPSSCINLATATGSAGTPLYYTFVARGCTEGPATTVSSTSTTTSTSVISSFEKAAVASETPIGSGLDPSSELEKTTIATTTTGACGSAGTVTVVVQATPSTSTVTIWYSTTPTHSSTTSSIAVSSDKLSSNSAASADPSSSADAANTEVSMSSVMLSSLSSSVVTPPMTPTTPNTQGTPTPMTPNTQGTLTPTTPNTRGTPTPTVFNGGAGGIKVSHSLLTILTLAFFLLQ</sequence>
<evidence type="ECO:0000256" key="1">
    <source>
        <dbReference type="SAM" id="MobiDB-lite"/>
    </source>
</evidence>
<dbReference type="AlphaFoldDB" id="A0A1J9S5K2"/>
<proteinExistence type="predicted"/>
<feature type="region of interest" description="Disordered" evidence="1">
    <location>
        <begin position="489"/>
        <end position="536"/>
    </location>
</feature>
<evidence type="ECO:0000256" key="2">
    <source>
        <dbReference type="SAM" id="SignalP"/>
    </source>
</evidence>
<gene>
    <name evidence="3" type="ORF">BKCO1_1000653</name>
</gene>
<name>A0A1J9S5K2_9PEZI</name>